<evidence type="ECO:0000313" key="2">
    <source>
        <dbReference type="Proteomes" id="UP000790580"/>
    </source>
</evidence>
<proteinExistence type="predicted"/>
<organism evidence="1 2">
    <name type="scientific">Evansella alkalicola</name>
    <dbReference type="NCBI Taxonomy" id="745819"/>
    <lineage>
        <taxon>Bacteria</taxon>
        <taxon>Bacillati</taxon>
        <taxon>Bacillota</taxon>
        <taxon>Bacilli</taxon>
        <taxon>Bacillales</taxon>
        <taxon>Bacillaceae</taxon>
        <taxon>Evansella</taxon>
    </lineage>
</organism>
<name>A0ABS6JYS8_9BACI</name>
<evidence type="ECO:0008006" key="3">
    <source>
        <dbReference type="Google" id="ProtNLM"/>
    </source>
</evidence>
<sequence length="110" mass="12791">MKKRILISVIGVALVSIFFIVSFVSATPTEYVYAEQFAKEFIADEYSLQEEEIEVEVIHYWEEEDRFALGLKHVSEKKFEVALRLEEDLDLAFILDVTGLYDEFGLAYCH</sequence>
<reference evidence="1 2" key="1">
    <citation type="submission" date="2021-06" db="EMBL/GenBank/DDBJ databases">
        <title>Bacillus sp. RD4P76, an endophyte from a halophyte.</title>
        <authorList>
            <person name="Sun J.-Q."/>
        </authorList>
    </citation>
    <scope>NUCLEOTIDE SEQUENCE [LARGE SCALE GENOMIC DNA]</scope>
    <source>
        <strain evidence="1 2">JCM 17098</strain>
    </source>
</reference>
<gene>
    <name evidence="1" type="ORF">KS407_20245</name>
</gene>
<keyword evidence="2" id="KW-1185">Reference proteome</keyword>
<evidence type="ECO:0000313" key="1">
    <source>
        <dbReference type="EMBL" id="MBU9723755.1"/>
    </source>
</evidence>
<dbReference type="EMBL" id="JAHQCR010000086">
    <property type="protein sequence ID" value="MBU9723755.1"/>
    <property type="molecule type" value="Genomic_DNA"/>
</dbReference>
<accession>A0ABS6JYS8</accession>
<dbReference type="RefSeq" id="WP_088073234.1">
    <property type="nucleotide sequence ID" value="NZ_JAHQCR010000086.1"/>
</dbReference>
<dbReference type="Proteomes" id="UP000790580">
    <property type="component" value="Unassembled WGS sequence"/>
</dbReference>
<protein>
    <recommendedName>
        <fullName evidence="3">DUF3139 domain-containing protein</fullName>
    </recommendedName>
</protein>
<comment type="caution">
    <text evidence="1">The sequence shown here is derived from an EMBL/GenBank/DDBJ whole genome shotgun (WGS) entry which is preliminary data.</text>
</comment>